<organism evidence="2 3">
    <name type="scientific">Deinococcus terrestris</name>
    <dbReference type="NCBI Taxonomy" id="2651870"/>
    <lineage>
        <taxon>Bacteria</taxon>
        <taxon>Thermotogati</taxon>
        <taxon>Deinococcota</taxon>
        <taxon>Deinococci</taxon>
        <taxon>Deinococcales</taxon>
        <taxon>Deinococcaceae</taxon>
        <taxon>Deinococcus</taxon>
    </lineage>
</organism>
<name>A0A7X1NVL8_9DEIO</name>
<keyword evidence="3" id="KW-1185">Reference proteome</keyword>
<dbReference type="EMBL" id="WBSL01000002">
    <property type="protein sequence ID" value="MPY66601.1"/>
    <property type="molecule type" value="Genomic_DNA"/>
</dbReference>
<comment type="caution">
    <text evidence="2">The sequence shown here is derived from an EMBL/GenBank/DDBJ whole genome shotgun (WGS) entry which is preliminary data.</text>
</comment>
<dbReference type="Gene3D" id="3.30.2010.10">
    <property type="entry name" value="Metalloproteases ('zincins'), catalytic domain"/>
    <property type="match status" value="1"/>
</dbReference>
<feature type="domain" description="YgjP-like metallopeptidase" evidence="1">
    <location>
        <begin position="26"/>
        <end position="225"/>
    </location>
</feature>
<dbReference type="CDD" id="cd07344">
    <property type="entry name" value="M48_yhfN_like"/>
    <property type="match status" value="1"/>
</dbReference>
<evidence type="ECO:0000313" key="2">
    <source>
        <dbReference type="EMBL" id="MPY66601.1"/>
    </source>
</evidence>
<proteinExistence type="predicted"/>
<dbReference type="InterPro" id="IPR053136">
    <property type="entry name" value="UTP_pyrophosphatase-like"/>
</dbReference>
<dbReference type="PANTHER" id="PTHR30399">
    <property type="entry name" value="UNCHARACTERIZED PROTEIN YGJP"/>
    <property type="match status" value="1"/>
</dbReference>
<dbReference type="InterPro" id="IPR002725">
    <property type="entry name" value="YgjP-like_metallopeptidase"/>
</dbReference>
<dbReference type="Pfam" id="PF01863">
    <property type="entry name" value="YgjP-like"/>
    <property type="match status" value="1"/>
</dbReference>
<gene>
    <name evidence="2" type="ORF">F8S09_07815</name>
</gene>
<evidence type="ECO:0000313" key="3">
    <source>
        <dbReference type="Proteomes" id="UP000484842"/>
    </source>
</evidence>
<protein>
    <submittedName>
        <fullName evidence="2">M48 family metallopeptidase</fullName>
    </submittedName>
</protein>
<dbReference type="Proteomes" id="UP000484842">
    <property type="component" value="Unassembled WGS sequence"/>
</dbReference>
<dbReference type="AlphaFoldDB" id="A0A7X1NVL8"/>
<reference evidence="2 3" key="1">
    <citation type="submission" date="2019-10" db="EMBL/GenBank/DDBJ databases">
        <title>Deinococcus sp. isolated from soil.</title>
        <authorList>
            <person name="Li Y."/>
            <person name="Wang J."/>
        </authorList>
    </citation>
    <scope>NUCLEOTIDE SEQUENCE [LARGE SCALE GENOMIC DNA]</scope>
    <source>
        <strain evidence="2 3">SDU3-2</strain>
    </source>
</reference>
<sequence length="233" mass="26487">MPRPRPAPPWTVGGVPVELRRSARRRTLALQVRPGEVVLHAPVRTPEETLAAFVESRREWAERHLRTFAARPSPPAAWQDGSPYPFLGETLTLRLVPGLRQAERVGDELHLPHGLDLAATLEAWSRAAALPVFRAWVEEYAGALGARDRLGRVALSGARTRWGSCSSRGDIRLHWALSRAPREVARYVALHEAAHLLELNHSLRYWAHVARLMPEHARWRRWLREQGRTLLTR</sequence>
<dbReference type="RefSeq" id="WP_152870808.1">
    <property type="nucleotide sequence ID" value="NZ_WBSL01000002.1"/>
</dbReference>
<accession>A0A7X1NVL8</accession>
<evidence type="ECO:0000259" key="1">
    <source>
        <dbReference type="Pfam" id="PF01863"/>
    </source>
</evidence>
<dbReference type="PANTHER" id="PTHR30399:SF1">
    <property type="entry name" value="UTP PYROPHOSPHATASE"/>
    <property type="match status" value="1"/>
</dbReference>